<dbReference type="AlphaFoldDB" id="A0A0R2HGP3"/>
<protein>
    <recommendedName>
        <fullName evidence="1">SUF system FeS cluster assembly SufBD core domain-containing protein</fullName>
    </recommendedName>
</protein>
<dbReference type="PANTHER" id="PTHR43575">
    <property type="entry name" value="PROTEIN ABCI7, CHLOROPLASTIC"/>
    <property type="match status" value="1"/>
</dbReference>
<dbReference type="GO" id="GO:0016226">
    <property type="term" value="P:iron-sulfur cluster assembly"/>
    <property type="evidence" value="ECO:0007669"/>
    <property type="project" value="InterPro"/>
</dbReference>
<feature type="domain" description="SUF system FeS cluster assembly SufBD core" evidence="1">
    <location>
        <begin position="82"/>
        <end position="271"/>
    </location>
</feature>
<dbReference type="Proteomes" id="UP000051841">
    <property type="component" value="Unassembled WGS sequence"/>
</dbReference>
<dbReference type="PATRIC" id="fig|1410657.5.peg.1105"/>
<evidence type="ECO:0000259" key="1">
    <source>
        <dbReference type="Pfam" id="PF01458"/>
    </source>
</evidence>
<evidence type="ECO:0000313" key="3">
    <source>
        <dbReference type="Proteomes" id="UP000051841"/>
    </source>
</evidence>
<sequence length="298" mass="33596">MSNVELSYDHYIVIKDNEVTGSSLPSNVSFNENTLTFEIGAPISLHVILIYENTKIHYDFKDHVHAEIIESRACHAGGRLEREISLGKDAHVNMFNEIVSDENNELQFIDEGSLDENALLQIGYNELSDNIIDGQYHFKLTGEGAQAKVRMAMLSRKDEKKHYCVHIEHLARHTTGIMDNYGVVKDEARLTVDGIGTINKGYNGSAAHQTNKIIVFDEKCQASANPYLYIDEYDVTASHAAAVGKMDEDHLYYLQTRGLTKRQAMQLITYGYLEPVIHVVDNEMLQERFQEALAKVGA</sequence>
<dbReference type="Pfam" id="PF01458">
    <property type="entry name" value="SUFBD_core"/>
    <property type="match status" value="1"/>
</dbReference>
<accession>A0A0R2HGP3</accession>
<dbReference type="InterPro" id="IPR037284">
    <property type="entry name" value="SUF_FeS_clus_asmbl_SufBD_sf"/>
</dbReference>
<gene>
    <name evidence="2" type="ORF">IV49_GL001064</name>
</gene>
<reference evidence="2 3" key="1">
    <citation type="journal article" date="2015" name="Genome Announc.">
        <title>Expanding the biotechnology potential of lactobacilli through comparative genomics of 213 strains and associated genera.</title>
        <authorList>
            <person name="Sun Z."/>
            <person name="Harris H.M."/>
            <person name="McCann A."/>
            <person name="Guo C."/>
            <person name="Argimon S."/>
            <person name="Zhang W."/>
            <person name="Yang X."/>
            <person name="Jeffery I.B."/>
            <person name="Cooney J.C."/>
            <person name="Kagawa T.F."/>
            <person name="Liu W."/>
            <person name="Song Y."/>
            <person name="Salvetti E."/>
            <person name="Wrobel A."/>
            <person name="Rasinkangas P."/>
            <person name="Parkhill J."/>
            <person name="Rea M.C."/>
            <person name="O'Sullivan O."/>
            <person name="Ritari J."/>
            <person name="Douillard F.P."/>
            <person name="Paul Ross R."/>
            <person name="Yang R."/>
            <person name="Briner A.E."/>
            <person name="Felis G.E."/>
            <person name="de Vos W.M."/>
            <person name="Barrangou R."/>
            <person name="Klaenhammer T.R."/>
            <person name="Caufield P.W."/>
            <person name="Cui Y."/>
            <person name="Zhang H."/>
            <person name="O'Toole P.W."/>
        </authorList>
    </citation>
    <scope>NUCLEOTIDE SEQUENCE [LARGE SCALE GENOMIC DNA]</scope>
    <source>
        <strain evidence="2 3">DSM 20405</strain>
    </source>
</reference>
<organism evidence="2 3">
    <name type="scientific">Kandleria vitulina DSM 20405</name>
    <dbReference type="NCBI Taxonomy" id="1410657"/>
    <lineage>
        <taxon>Bacteria</taxon>
        <taxon>Bacillati</taxon>
        <taxon>Bacillota</taxon>
        <taxon>Erysipelotrichia</taxon>
        <taxon>Erysipelotrichales</taxon>
        <taxon>Coprobacillaceae</taxon>
        <taxon>Kandleria</taxon>
    </lineage>
</organism>
<dbReference type="InterPro" id="IPR055346">
    <property type="entry name" value="Fe-S_cluster_assembly_SufBD"/>
</dbReference>
<evidence type="ECO:0000313" key="2">
    <source>
        <dbReference type="EMBL" id="KRN48500.1"/>
    </source>
</evidence>
<dbReference type="EMBL" id="JQBL01000029">
    <property type="protein sequence ID" value="KRN48500.1"/>
    <property type="molecule type" value="Genomic_DNA"/>
</dbReference>
<keyword evidence="3" id="KW-1185">Reference proteome</keyword>
<dbReference type="InterPro" id="IPR000825">
    <property type="entry name" value="SUF_FeS_clus_asmbl_SufBD_core"/>
</dbReference>
<dbReference type="PANTHER" id="PTHR43575:SF1">
    <property type="entry name" value="PROTEIN ABCI7, CHLOROPLASTIC"/>
    <property type="match status" value="1"/>
</dbReference>
<name>A0A0R2HGP3_9FIRM</name>
<dbReference type="SUPFAM" id="SSF101960">
    <property type="entry name" value="Stabilizer of iron transporter SufD"/>
    <property type="match status" value="1"/>
</dbReference>
<dbReference type="RefSeq" id="WP_029071174.1">
    <property type="nucleotide sequence ID" value="NZ_JNKN01000033.1"/>
</dbReference>
<comment type="caution">
    <text evidence="2">The sequence shown here is derived from an EMBL/GenBank/DDBJ whole genome shotgun (WGS) entry which is preliminary data.</text>
</comment>
<proteinExistence type="predicted"/>